<comment type="subcellular location">
    <subcellularLocation>
        <location evidence="3">Cytoplasm</location>
    </subcellularLocation>
</comment>
<dbReference type="InterPro" id="IPR004358">
    <property type="entry name" value="Sig_transdc_His_kin-like_C"/>
</dbReference>
<keyword evidence="12" id="KW-0902">Two-component regulatory system</keyword>
<comment type="cofactor">
    <cofactor evidence="2">
        <name>[4Fe-4S] cluster</name>
        <dbReference type="ChEBI" id="CHEBI:49883"/>
    </cofactor>
</comment>
<dbReference type="InterPro" id="IPR036890">
    <property type="entry name" value="HATPase_C_sf"/>
</dbReference>
<accession>A0ABP8J1K0</accession>
<evidence type="ECO:0000256" key="12">
    <source>
        <dbReference type="ARBA" id="ARBA00023012"/>
    </source>
</evidence>
<protein>
    <recommendedName>
        <fullName evidence="5">Oxygen sensor histidine kinase NreB</fullName>
        <ecNumber evidence="4">2.7.13.3</ecNumber>
    </recommendedName>
    <alternativeName>
        <fullName evidence="15">Nitrogen regulation protein B</fullName>
    </alternativeName>
</protein>
<dbReference type="InterPro" id="IPR017205">
    <property type="entry name" value="Sig_transdc_His_kinase_ChrS"/>
</dbReference>
<reference evidence="21" key="1">
    <citation type="journal article" date="2019" name="Int. J. Syst. Evol. Microbiol.">
        <title>The Global Catalogue of Microorganisms (GCM) 10K type strain sequencing project: providing services to taxonomists for standard genome sequencing and annotation.</title>
        <authorList>
            <consortium name="The Broad Institute Genomics Platform"/>
            <consortium name="The Broad Institute Genome Sequencing Center for Infectious Disease"/>
            <person name="Wu L."/>
            <person name="Ma J."/>
        </authorList>
    </citation>
    <scope>NUCLEOTIDE SEQUENCE [LARGE SCALE GENOMIC DNA]</scope>
    <source>
        <strain evidence="21">JCM 17808</strain>
    </source>
</reference>
<dbReference type="RefSeq" id="WP_345029156.1">
    <property type="nucleotide sequence ID" value="NZ_BAABGL010000002.1"/>
</dbReference>
<dbReference type="PROSITE" id="PS50109">
    <property type="entry name" value="HIS_KIN"/>
    <property type="match status" value="1"/>
</dbReference>
<evidence type="ECO:0000256" key="14">
    <source>
        <dbReference type="ARBA" id="ARBA00024827"/>
    </source>
</evidence>
<name>A0ABP8J1K0_9MICO</name>
<evidence type="ECO:0000256" key="9">
    <source>
        <dbReference type="ARBA" id="ARBA00022723"/>
    </source>
</evidence>
<keyword evidence="7" id="KW-0963">Cytoplasm</keyword>
<evidence type="ECO:0000313" key="20">
    <source>
        <dbReference type="EMBL" id="GAA4382939.1"/>
    </source>
</evidence>
<dbReference type="PRINTS" id="PR00344">
    <property type="entry name" value="BCTRLSENSOR"/>
</dbReference>
<dbReference type="InterPro" id="IPR011712">
    <property type="entry name" value="Sig_transdc_His_kin_sub3_dim/P"/>
</dbReference>
<feature type="region of interest" description="Disordered" evidence="17">
    <location>
        <begin position="416"/>
        <end position="460"/>
    </location>
</feature>
<feature type="transmembrane region" description="Helical" evidence="18">
    <location>
        <begin position="150"/>
        <end position="170"/>
    </location>
</feature>
<evidence type="ECO:0000256" key="15">
    <source>
        <dbReference type="ARBA" id="ARBA00030800"/>
    </source>
</evidence>
<comment type="catalytic activity">
    <reaction evidence="1">
        <text>ATP + protein L-histidine = ADP + protein N-phospho-L-histidine.</text>
        <dbReference type="EC" id="2.7.13.3"/>
    </reaction>
</comment>
<evidence type="ECO:0000256" key="6">
    <source>
        <dbReference type="ARBA" id="ARBA00022485"/>
    </source>
</evidence>
<gene>
    <name evidence="20" type="ORF">GCM10023167_02000</name>
</gene>
<keyword evidence="10 20" id="KW-0418">Kinase</keyword>
<keyword evidence="6" id="KW-0004">4Fe-4S</keyword>
<dbReference type="Pfam" id="PF07730">
    <property type="entry name" value="HisKA_3"/>
    <property type="match status" value="1"/>
</dbReference>
<keyword evidence="13" id="KW-0411">Iron-sulfur</keyword>
<keyword evidence="18" id="KW-0812">Transmembrane</keyword>
<feature type="coiled-coil region" evidence="16">
    <location>
        <begin position="167"/>
        <end position="194"/>
    </location>
</feature>
<dbReference type="PANTHER" id="PTHR24421">
    <property type="entry name" value="NITRATE/NITRITE SENSOR PROTEIN NARX-RELATED"/>
    <property type="match status" value="1"/>
</dbReference>
<sequence>MEPTSTPALLRTLRVALHLSFAALLAIGALRVLLTHRPDRAVVVLVLSLTLVLAGVYLAGTVWERNFAQGRTRRDPGPLAVPWLLLIIALWTVLTLHSADFSWAAFPLFFVVLVVLGRATALVCIAGLTAVVVLAQILHAPPSGFSPAMAIGPVIGAIVAVVIGFAYRALYRDAQRHRRTVRALEAARAELALQERAAGRAGERERLSREIHDTLAQGLSSIVLMSRAAHEALAGEQTDLAAGRLQVIEDTAARNLAEARRFVRDLSAPALDADLPTALQALCAQTAELARAAGRELDCRFRAEGALDGAALPGAHRAVLLRAAQSLLANVTAHAGARTAVVTLAAWDDAVTLDVYDDGAGFRVDAAQAGSAGDAGGEGDPAMAAGDHGYGLVKLRARIAELDGTLVVESAPGEGTAVSVRLPLPGAARSEGPAPGARQTERIQPQDPRTGPPRPDGEAR</sequence>
<evidence type="ECO:0000256" key="13">
    <source>
        <dbReference type="ARBA" id="ARBA00023014"/>
    </source>
</evidence>
<evidence type="ECO:0000256" key="7">
    <source>
        <dbReference type="ARBA" id="ARBA00022490"/>
    </source>
</evidence>
<keyword evidence="9" id="KW-0479">Metal-binding</keyword>
<comment type="function">
    <text evidence="14">Member of the two-component regulatory system NreB/NreC involved in the control of dissimilatory nitrate/nitrite reduction in response to oxygen. NreB functions as a direct oxygen sensor histidine kinase which is autophosphorylated, in the absence of oxygen, probably at the conserved histidine residue, and transfers its phosphate group probably to a conserved aspartate residue of NreC. NreB/NreC activates the expression of the nitrate (narGHJI) and nitrite (nir) reductase operons, as well as the putative nitrate transporter gene narT.</text>
</comment>
<keyword evidence="18" id="KW-0472">Membrane</keyword>
<dbReference type="EMBL" id="BAABGL010000002">
    <property type="protein sequence ID" value="GAA4382939.1"/>
    <property type="molecule type" value="Genomic_DNA"/>
</dbReference>
<keyword evidence="21" id="KW-1185">Reference proteome</keyword>
<dbReference type="PIRSF" id="PIRSF037434">
    <property type="entry name" value="STHK_ChrS"/>
    <property type="match status" value="1"/>
</dbReference>
<evidence type="ECO:0000256" key="8">
    <source>
        <dbReference type="ARBA" id="ARBA00022679"/>
    </source>
</evidence>
<evidence type="ECO:0000256" key="4">
    <source>
        <dbReference type="ARBA" id="ARBA00012438"/>
    </source>
</evidence>
<dbReference type="InterPro" id="IPR003594">
    <property type="entry name" value="HATPase_dom"/>
</dbReference>
<dbReference type="InterPro" id="IPR005467">
    <property type="entry name" value="His_kinase_dom"/>
</dbReference>
<evidence type="ECO:0000256" key="11">
    <source>
        <dbReference type="ARBA" id="ARBA00023004"/>
    </source>
</evidence>
<dbReference type="Proteomes" id="UP001500642">
    <property type="component" value="Unassembled WGS sequence"/>
</dbReference>
<feature type="transmembrane region" description="Helical" evidence="18">
    <location>
        <begin position="15"/>
        <end position="34"/>
    </location>
</feature>
<keyword evidence="18" id="KW-1133">Transmembrane helix</keyword>
<evidence type="ECO:0000256" key="5">
    <source>
        <dbReference type="ARBA" id="ARBA00017322"/>
    </source>
</evidence>
<dbReference type="EC" id="2.7.13.3" evidence="4"/>
<proteinExistence type="predicted"/>
<dbReference type="GO" id="GO:0016301">
    <property type="term" value="F:kinase activity"/>
    <property type="evidence" value="ECO:0007669"/>
    <property type="project" value="UniProtKB-KW"/>
</dbReference>
<dbReference type="Gene3D" id="1.20.5.1930">
    <property type="match status" value="1"/>
</dbReference>
<feature type="transmembrane region" description="Helical" evidence="18">
    <location>
        <begin position="41"/>
        <end position="59"/>
    </location>
</feature>
<evidence type="ECO:0000256" key="16">
    <source>
        <dbReference type="SAM" id="Coils"/>
    </source>
</evidence>
<dbReference type="Pfam" id="PF02518">
    <property type="entry name" value="HATPase_c"/>
    <property type="match status" value="1"/>
</dbReference>
<feature type="transmembrane region" description="Helical" evidence="18">
    <location>
        <begin position="108"/>
        <end position="138"/>
    </location>
</feature>
<evidence type="ECO:0000259" key="19">
    <source>
        <dbReference type="PROSITE" id="PS50109"/>
    </source>
</evidence>
<keyword evidence="16" id="KW-0175">Coiled coil</keyword>
<evidence type="ECO:0000256" key="17">
    <source>
        <dbReference type="SAM" id="MobiDB-lite"/>
    </source>
</evidence>
<dbReference type="SUPFAM" id="SSF55874">
    <property type="entry name" value="ATPase domain of HSP90 chaperone/DNA topoisomerase II/histidine kinase"/>
    <property type="match status" value="1"/>
</dbReference>
<evidence type="ECO:0000256" key="10">
    <source>
        <dbReference type="ARBA" id="ARBA00022777"/>
    </source>
</evidence>
<feature type="transmembrane region" description="Helical" evidence="18">
    <location>
        <begin position="79"/>
        <end position="96"/>
    </location>
</feature>
<comment type="caution">
    <text evidence="20">The sequence shown here is derived from an EMBL/GenBank/DDBJ whole genome shotgun (WGS) entry which is preliminary data.</text>
</comment>
<evidence type="ECO:0000256" key="1">
    <source>
        <dbReference type="ARBA" id="ARBA00000085"/>
    </source>
</evidence>
<keyword evidence="11" id="KW-0408">Iron</keyword>
<keyword evidence="8" id="KW-0808">Transferase</keyword>
<feature type="domain" description="Histidine kinase" evidence="19">
    <location>
        <begin position="206"/>
        <end position="426"/>
    </location>
</feature>
<dbReference type="Gene3D" id="3.30.565.10">
    <property type="entry name" value="Histidine kinase-like ATPase, C-terminal domain"/>
    <property type="match status" value="1"/>
</dbReference>
<evidence type="ECO:0000256" key="18">
    <source>
        <dbReference type="SAM" id="Phobius"/>
    </source>
</evidence>
<evidence type="ECO:0000256" key="3">
    <source>
        <dbReference type="ARBA" id="ARBA00004496"/>
    </source>
</evidence>
<evidence type="ECO:0000256" key="2">
    <source>
        <dbReference type="ARBA" id="ARBA00001966"/>
    </source>
</evidence>
<dbReference type="CDD" id="cd16917">
    <property type="entry name" value="HATPase_UhpB-NarQ-NarX-like"/>
    <property type="match status" value="1"/>
</dbReference>
<organism evidence="20 21">
    <name type="scientific">Brevibacterium pityocampae</name>
    <dbReference type="NCBI Taxonomy" id="506594"/>
    <lineage>
        <taxon>Bacteria</taxon>
        <taxon>Bacillati</taxon>
        <taxon>Actinomycetota</taxon>
        <taxon>Actinomycetes</taxon>
        <taxon>Micrococcales</taxon>
        <taxon>Brevibacteriaceae</taxon>
        <taxon>Brevibacterium</taxon>
    </lineage>
</organism>
<evidence type="ECO:0000313" key="21">
    <source>
        <dbReference type="Proteomes" id="UP001500642"/>
    </source>
</evidence>
<dbReference type="InterPro" id="IPR050482">
    <property type="entry name" value="Sensor_HK_TwoCompSys"/>
</dbReference>